<keyword evidence="5" id="KW-0997">Cell inner membrane</keyword>
<sequence length="178" mass="19161">MRNAATQGYTLLQVTIVMVVICVTTAIGLPAFRELLVNQRLATTAHRLSSQFALARSSAISSGVPVSACPSRGDGNCRSDSDWSQGWIVFRDPQRRGEPSEAASILTQETAPAANSVVLLSNQGRRAIRFLPDGRSSGSNLTVRICERGRLRATVVVNNAGRVRSAKVKGQALCRRPE</sequence>
<dbReference type="OrthoDB" id="2313614at2"/>
<evidence type="ECO:0000259" key="12">
    <source>
        <dbReference type="Pfam" id="PF12019"/>
    </source>
</evidence>
<evidence type="ECO:0000256" key="11">
    <source>
        <dbReference type="SAM" id="Phobius"/>
    </source>
</evidence>
<accession>A0A2S6Z803</accession>
<evidence type="ECO:0000256" key="1">
    <source>
        <dbReference type="ARBA" id="ARBA00004377"/>
    </source>
</evidence>
<keyword evidence="6 11" id="KW-0812">Transmembrane</keyword>
<evidence type="ECO:0000256" key="10">
    <source>
        <dbReference type="ARBA" id="ARBA00030775"/>
    </source>
</evidence>
<feature type="transmembrane region" description="Helical" evidence="11">
    <location>
        <begin position="12"/>
        <end position="32"/>
    </location>
</feature>
<comment type="subcellular location">
    <subcellularLocation>
        <location evidence="1">Cell inner membrane</location>
        <topology evidence="1">Single-pass membrane protein</topology>
    </subcellularLocation>
</comment>
<evidence type="ECO:0000256" key="7">
    <source>
        <dbReference type="ARBA" id="ARBA00022989"/>
    </source>
</evidence>
<evidence type="ECO:0000256" key="6">
    <source>
        <dbReference type="ARBA" id="ARBA00022692"/>
    </source>
</evidence>
<evidence type="ECO:0000313" key="13">
    <source>
        <dbReference type="EMBL" id="PPT77696.1"/>
    </source>
</evidence>
<keyword evidence="14" id="KW-1185">Reference proteome</keyword>
<name>A0A2S6Z803_9XANT</name>
<dbReference type="Proteomes" id="UP000239898">
    <property type="component" value="Unassembled WGS sequence"/>
</dbReference>
<evidence type="ECO:0000256" key="2">
    <source>
        <dbReference type="ARBA" id="ARBA00021549"/>
    </source>
</evidence>
<gene>
    <name evidence="13" type="ORF">XthCFBP4691_19330</name>
</gene>
<keyword evidence="4" id="KW-0488">Methylation</keyword>
<organism evidence="13 14">
    <name type="scientific">Xanthomonas theicola</name>
    <dbReference type="NCBI Taxonomy" id="56464"/>
    <lineage>
        <taxon>Bacteria</taxon>
        <taxon>Pseudomonadati</taxon>
        <taxon>Pseudomonadota</taxon>
        <taxon>Gammaproteobacteria</taxon>
        <taxon>Lysobacterales</taxon>
        <taxon>Lysobacteraceae</taxon>
        <taxon>Xanthomonas</taxon>
    </lineage>
</organism>
<reference evidence="13 14" key="1">
    <citation type="submission" date="2016-08" db="EMBL/GenBank/DDBJ databases">
        <title>Evolution of the type three secretion system and type three effector repertoires in Xanthomonas.</title>
        <authorList>
            <person name="Merda D."/>
            <person name="Briand M."/>
            <person name="Bosis E."/>
            <person name="Rousseau C."/>
            <person name="Portier P."/>
            <person name="Jacques M.-A."/>
            <person name="Fischer-Le Saux M."/>
        </authorList>
    </citation>
    <scope>NUCLEOTIDE SEQUENCE [LARGE SCALE GENOMIC DNA]</scope>
    <source>
        <strain evidence="13 14">CFBP 4691</strain>
    </source>
</reference>
<keyword evidence="7 11" id="KW-1133">Transmembrane helix</keyword>
<evidence type="ECO:0000313" key="14">
    <source>
        <dbReference type="Proteomes" id="UP000239898"/>
    </source>
</evidence>
<dbReference type="AlphaFoldDB" id="A0A2S6Z803"/>
<evidence type="ECO:0000256" key="4">
    <source>
        <dbReference type="ARBA" id="ARBA00022481"/>
    </source>
</evidence>
<dbReference type="GO" id="GO:0005886">
    <property type="term" value="C:plasma membrane"/>
    <property type="evidence" value="ECO:0007669"/>
    <property type="project" value="UniProtKB-SubCell"/>
</dbReference>
<keyword evidence="8 11" id="KW-0472">Membrane</keyword>
<proteinExistence type="inferred from homology"/>
<evidence type="ECO:0000256" key="9">
    <source>
        <dbReference type="ARBA" id="ARBA00025772"/>
    </source>
</evidence>
<evidence type="ECO:0000256" key="3">
    <source>
        <dbReference type="ARBA" id="ARBA00022475"/>
    </source>
</evidence>
<comment type="caution">
    <text evidence="13">The sequence shown here is derived from an EMBL/GenBank/DDBJ whole genome shotgun (WGS) entry which is preliminary data.</text>
</comment>
<protein>
    <recommendedName>
        <fullName evidence="2">Type II secretion system protein H</fullName>
    </recommendedName>
    <alternativeName>
        <fullName evidence="10">General secretion pathway protein H</fullName>
    </alternativeName>
</protein>
<dbReference type="SUPFAM" id="SSF54523">
    <property type="entry name" value="Pili subunits"/>
    <property type="match status" value="1"/>
</dbReference>
<keyword evidence="3" id="KW-1003">Cell membrane</keyword>
<comment type="similarity">
    <text evidence="9">Belongs to the GSP H family.</text>
</comment>
<dbReference type="EMBL" id="MIGX01000182">
    <property type="protein sequence ID" value="PPT77696.1"/>
    <property type="molecule type" value="Genomic_DNA"/>
</dbReference>
<dbReference type="GO" id="GO:0015628">
    <property type="term" value="P:protein secretion by the type II secretion system"/>
    <property type="evidence" value="ECO:0007669"/>
    <property type="project" value="InterPro"/>
</dbReference>
<dbReference type="RefSeq" id="WP_128421864.1">
    <property type="nucleotide sequence ID" value="NZ_CP049017.1"/>
</dbReference>
<dbReference type="GO" id="GO:0015627">
    <property type="term" value="C:type II protein secretion system complex"/>
    <property type="evidence" value="ECO:0007669"/>
    <property type="project" value="InterPro"/>
</dbReference>
<feature type="domain" description="General secretion pathway GspH" evidence="12">
    <location>
        <begin position="44"/>
        <end position="161"/>
    </location>
</feature>
<dbReference type="Pfam" id="PF12019">
    <property type="entry name" value="GspH"/>
    <property type="match status" value="1"/>
</dbReference>
<dbReference type="InterPro" id="IPR045584">
    <property type="entry name" value="Pilin-like"/>
</dbReference>
<dbReference type="Gene3D" id="3.55.40.10">
    <property type="entry name" value="minor pseudopilin epsh domain"/>
    <property type="match status" value="1"/>
</dbReference>
<evidence type="ECO:0000256" key="5">
    <source>
        <dbReference type="ARBA" id="ARBA00022519"/>
    </source>
</evidence>
<dbReference type="InterPro" id="IPR022346">
    <property type="entry name" value="T2SS_GspH"/>
</dbReference>
<evidence type="ECO:0000256" key="8">
    <source>
        <dbReference type="ARBA" id="ARBA00023136"/>
    </source>
</evidence>